<keyword evidence="1" id="KW-0813">Transport</keyword>
<evidence type="ECO:0000259" key="4">
    <source>
        <dbReference type="PROSITE" id="PS50893"/>
    </source>
</evidence>
<evidence type="ECO:0000313" key="6">
    <source>
        <dbReference type="Proteomes" id="UP001357733"/>
    </source>
</evidence>
<sequence length="215" mass="24345">MNKIEVRNLTKEFKSYTALKNINHTFVSGKIYALVGRNGSGKSVLLKCISGLLKASKGEVLFNGLQVGKDIDFIYNAGILIDGPGLLLDYSAYKNLKYISSINNIIDDNRIREILKEVSLDPDLKKPVKTYSMGMKQKLAIAMALLEEPDIIFLDEIFNGLDDKSVEKIREIVKNYKNEDRIIFITSHNKDDISYLADEIIRLDRGEIKEVIENV</sequence>
<proteinExistence type="predicted"/>
<accession>A0AAW9MW70</accession>
<dbReference type="AlphaFoldDB" id="A0AAW9MW70"/>
<dbReference type="Proteomes" id="UP001357733">
    <property type="component" value="Unassembled WGS sequence"/>
</dbReference>
<dbReference type="InterPro" id="IPR003593">
    <property type="entry name" value="AAA+_ATPase"/>
</dbReference>
<comment type="caution">
    <text evidence="5">The sequence shown here is derived from an EMBL/GenBank/DDBJ whole genome shotgun (WGS) entry which is preliminary data.</text>
</comment>
<dbReference type="InterPro" id="IPR003439">
    <property type="entry name" value="ABC_transporter-like_ATP-bd"/>
</dbReference>
<dbReference type="SMART" id="SM00382">
    <property type="entry name" value="AAA"/>
    <property type="match status" value="1"/>
</dbReference>
<dbReference type="Gene3D" id="3.40.50.300">
    <property type="entry name" value="P-loop containing nucleotide triphosphate hydrolases"/>
    <property type="match status" value="1"/>
</dbReference>
<dbReference type="Pfam" id="PF00005">
    <property type="entry name" value="ABC_tran"/>
    <property type="match status" value="1"/>
</dbReference>
<reference evidence="5 6" key="1">
    <citation type="submission" date="2024-01" db="EMBL/GenBank/DDBJ databases">
        <title>Complete genome sequence of Citroniella saccharovorans strain M6.X9, isolated from human fecal sample.</title>
        <authorList>
            <person name="Cheng G."/>
            <person name="Westerholm M."/>
            <person name="Schnurer A."/>
        </authorList>
    </citation>
    <scope>NUCLEOTIDE SEQUENCE [LARGE SCALE GENOMIC DNA]</scope>
    <source>
        <strain evidence="5 6">DSM 29873</strain>
    </source>
</reference>
<dbReference type="EMBL" id="JAYKOT010000001">
    <property type="protein sequence ID" value="MEB3428759.1"/>
    <property type="molecule type" value="Genomic_DNA"/>
</dbReference>
<name>A0AAW9MW70_9FIRM</name>
<keyword evidence="2" id="KW-0547">Nucleotide-binding</keyword>
<evidence type="ECO:0000256" key="3">
    <source>
        <dbReference type="ARBA" id="ARBA00022840"/>
    </source>
</evidence>
<dbReference type="GO" id="GO:0005524">
    <property type="term" value="F:ATP binding"/>
    <property type="evidence" value="ECO:0007669"/>
    <property type="project" value="UniProtKB-KW"/>
</dbReference>
<dbReference type="CDD" id="cd03230">
    <property type="entry name" value="ABC_DR_subfamily_A"/>
    <property type="match status" value="1"/>
</dbReference>
<dbReference type="InterPro" id="IPR027417">
    <property type="entry name" value="P-loop_NTPase"/>
</dbReference>
<evidence type="ECO:0000256" key="2">
    <source>
        <dbReference type="ARBA" id="ARBA00022741"/>
    </source>
</evidence>
<gene>
    <name evidence="5" type="ORF">VLK81_01765</name>
</gene>
<dbReference type="SUPFAM" id="SSF52540">
    <property type="entry name" value="P-loop containing nucleoside triphosphate hydrolases"/>
    <property type="match status" value="1"/>
</dbReference>
<dbReference type="PANTHER" id="PTHR42939:SF1">
    <property type="entry name" value="ABC TRANSPORTER ATP-BINDING PROTEIN ALBC-RELATED"/>
    <property type="match status" value="1"/>
</dbReference>
<keyword evidence="6" id="KW-1185">Reference proteome</keyword>
<dbReference type="GO" id="GO:0016887">
    <property type="term" value="F:ATP hydrolysis activity"/>
    <property type="evidence" value="ECO:0007669"/>
    <property type="project" value="InterPro"/>
</dbReference>
<dbReference type="PANTHER" id="PTHR42939">
    <property type="entry name" value="ABC TRANSPORTER ATP-BINDING PROTEIN ALBC-RELATED"/>
    <property type="match status" value="1"/>
</dbReference>
<feature type="domain" description="ABC transporter" evidence="4">
    <location>
        <begin position="4"/>
        <end position="215"/>
    </location>
</feature>
<keyword evidence="3 5" id="KW-0067">ATP-binding</keyword>
<dbReference type="InterPro" id="IPR051782">
    <property type="entry name" value="ABC_Transporter_VariousFunc"/>
</dbReference>
<evidence type="ECO:0000313" key="5">
    <source>
        <dbReference type="EMBL" id="MEB3428759.1"/>
    </source>
</evidence>
<dbReference type="PROSITE" id="PS50893">
    <property type="entry name" value="ABC_TRANSPORTER_2"/>
    <property type="match status" value="1"/>
</dbReference>
<protein>
    <submittedName>
        <fullName evidence="5">ABC transporter ATP-binding protein</fullName>
    </submittedName>
</protein>
<organism evidence="5 6">
    <name type="scientific">Citroniella saccharovorans</name>
    <dbReference type="NCBI Taxonomy" id="2053367"/>
    <lineage>
        <taxon>Bacteria</taxon>
        <taxon>Bacillati</taxon>
        <taxon>Bacillota</taxon>
        <taxon>Tissierellia</taxon>
        <taxon>Tissierellales</taxon>
        <taxon>Peptoniphilaceae</taxon>
        <taxon>Citroniella</taxon>
    </lineage>
</organism>
<evidence type="ECO:0000256" key="1">
    <source>
        <dbReference type="ARBA" id="ARBA00022448"/>
    </source>
</evidence>
<dbReference type="RefSeq" id="WP_324618790.1">
    <property type="nucleotide sequence ID" value="NZ_JAYKOT010000001.1"/>
</dbReference>